<feature type="signal peptide" evidence="1">
    <location>
        <begin position="1"/>
        <end position="19"/>
    </location>
</feature>
<dbReference type="PROSITE" id="PS51257">
    <property type="entry name" value="PROKAR_LIPOPROTEIN"/>
    <property type="match status" value="1"/>
</dbReference>
<gene>
    <name evidence="2" type="ORF">SAMN05216296_1958</name>
</gene>
<reference evidence="3" key="1">
    <citation type="submission" date="2016-10" db="EMBL/GenBank/DDBJ databases">
        <authorList>
            <person name="Varghese N."/>
            <person name="Submissions S."/>
        </authorList>
    </citation>
    <scope>NUCLEOTIDE SEQUENCE [LARGE SCALE GENOMIC DNA]</scope>
    <source>
        <strain evidence="3">DSM 17875</strain>
    </source>
</reference>
<accession>A0A1H2G0U3</accession>
<feature type="chain" id="PRO_5009274426" description="Lipoprotein" evidence="1">
    <location>
        <begin position="20"/>
        <end position="119"/>
    </location>
</feature>
<name>A0A1H2G0U3_9PSED</name>
<evidence type="ECO:0000313" key="3">
    <source>
        <dbReference type="Proteomes" id="UP000243232"/>
    </source>
</evidence>
<evidence type="ECO:0000313" key="2">
    <source>
        <dbReference type="EMBL" id="SDU13209.1"/>
    </source>
</evidence>
<dbReference type="EMBL" id="LT629785">
    <property type="protein sequence ID" value="SDU13209.1"/>
    <property type="molecule type" value="Genomic_DNA"/>
</dbReference>
<proteinExistence type="predicted"/>
<dbReference type="STRING" id="364197.SAMN05216296_1958"/>
<keyword evidence="3" id="KW-1185">Reference proteome</keyword>
<dbReference type="Proteomes" id="UP000243232">
    <property type="component" value="Chromosome I"/>
</dbReference>
<keyword evidence="1" id="KW-0732">Signal</keyword>
<protein>
    <recommendedName>
        <fullName evidence="4">Lipoprotein</fullName>
    </recommendedName>
</protein>
<evidence type="ECO:0000256" key="1">
    <source>
        <dbReference type="SAM" id="SignalP"/>
    </source>
</evidence>
<dbReference type="AlphaFoldDB" id="A0A1H2G0U3"/>
<organism evidence="2 3">
    <name type="scientific">Pseudomonas pohangensis</name>
    <dbReference type="NCBI Taxonomy" id="364197"/>
    <lineage>
        <taxon>Bacteria</taxon>
        <taxon>Pseudomonadati</taxon>
        <taxon>Pseudomonadota</taxon>
        <taxon>Gammaproteobacteria</taxon>
        <taxon>Pseudomonadales</taxon>
        <taxon>Pseudomonadaceae</taxon>
        <taxon>Pseudomonas</taxon>
    </lineage>
</organism>
<evidence type="ECO:0008006" key="4">
    <source>
        <dbReference type="Google" id="ProtNLM"/>
    </source>
</evidence>
<sequence length="119" mass="12776">MRLKLARYVLPLVSAAVLAGCGGGAFDGSYAAGSGLLTGELLTVEDGEAVIQTFNLANRQLLRSTPYEVDERPGKLILTGEGQRTYVFVRAVDERGLQCISDTCGWLSKLPKNWKAVDG</sequence>